<organism evidence="1 2">
    <name type="scientific">Acetobacterium bakii</name>
    <dbReference type="NCBI Taxonomy" id="52689"/>
    <lineage>
        <taxon>Bacteria</taxon>
        <taxon>Bacillati</taxon>
        <taxon>Bacillota</taxon>
        <taxon>Clostridia</taxon>
        <taxon>Eubacteriales</taxon>
        <taxon>Eubacteriaceae</taxon>
        <taxon>Acetobacterium</taxon>
    </lineage>
</organism>
<dbReference type="AlphaFoldDB" id="A0A0L6U4J6"/>
<protein>
    <submittedName>
        <fullName evidence="1">Uncharacterized protein</fullName>
    </submittedName>
</protein>
<name>A0A0L6U4J6_9FIRM</name>
<gene>
    <name evidence="1" type="ORF">AKG39_04665</name>
</gene>
<keyword evidence="2" id="KW-1185">Reference proteome</keyword>
<dbReference type="Proteomes" id="UP000036873">
    <property type="component" value="Unassembled WGS sequence"/>
</dbReference>
<proteinExistence type="predicted"/>
<accession>A0A0L6U4J6</accession>
<reference evidence="2" key="1">
    <citation type="submission" date="2015-07" db="EMBL/GenBank/DDBJ databases">
        <title>Draft genome sequence of Acetobacterium bakii DSM 8293, a potential psychrophilic chemical producer through syngas fermentation.</title>
        <authorList>
            <person name="Song Y."/>
            <person name="Hwang S."/>
            <person name="Cho B.-K."/>
        </authorList>
    </citation>
    <scope>NUCLEOTIDE SEQUENCE [LARGE SCALE GENOMIC DNA]</scope>
    <source>
        <strain evidence="2">DSM 8239</strain>
    </source>
</reference>
<dbReference type="OrthoDB" id="1778760at2"/>
<evidence type="ECO:0000313" key="1">
    <source>
        <dbReference type="EMBL" id="KNZ42730.1"/>
    </source>
</evidence>
<comment type="caution">
    <text evidence="1">The sequence shown here is derived from an EMBL/GenBank/DDBJ whole genome shotgun (WGS) entry which is preliminary data.</text>
</comment>
<dbReference type="RefSeq" id="WP_050739205.1">
    <property type="nucleotide sequence ID" value="NZ_LGYO01000009.1"/>
</dbReference>
<sequence length="123" mass="14371">MISDKLLEKIRKLCHELDELSQENFDKGMKLHAASKAETSPVEVPHVISQKENERLLKNKAYIHAAQIIGETLALLEELDNVEWIYNDKIRKLYYNRPDRSKIADDETVYSLEPPFTRSKFLN</sequence>
<dbReference type="EMBL" id="LGYO01000009">
    <property type="protein sequence ID" value="KNZ42730.1"/>
    <property type="molecule type" value="Genomic_DNA"/>
</dbReference>
<evidence type="ECO:0000313" key="2">
    <source>
        <dbReference type="Proteomes" id="UP000036873"/>
    </source>
</evidence>